<dbReference type="NCBIfam" id="TIGR02209">
    <property type="entry name" value="ftsL_broad"/>
    <property type="match status" value="1"/>
</dbReference>
<feature type="compositionally biased region" description="Low complexity" evidence="9">
    <location>
        <begin position="11"/>
        <end position="23"/>
    </location>
</feature>
<evidence type="ECO:0000313" key="11">
    <source>
        <dbReference type="Proteomes" id="UP000051296"/>
    </source>
</evidence>
<dbReference type="GO" id="GO:0043093">
    <property type="term" value="P:FtsZ-dependent cytokinesis"/>
    <property type="evidence" value="ECO:0007669"/>
    <property type="project" value="UniProtKB-UniRule"/>
</dbReference>
<comment type="function">
    <text evidence="7">Essential cell division protein.</text>
</comment>
<reference evidence="10 11" key="1">
    <citation type="journal article" date="2015" name="Genome Announc.">
        <title>Expanding the biotechnology potential of lactobacilli through comparative genomics of 213 strains and associated genera.</title>
        <authorList>
            <person name="Sun Z."/>
            <person name="Harris H.M."/>
            <person name="McCann A."/>
            <person name="Guo C."/>
            <person name="Argimon S."/>
            <person name="Zhang W."/>
            <person name="Yang X."/>
            <person name="Jeffery I.B."/>
            <person name="Cooney J.C."/>
            <person name="Kagawa T.F."/>
            <person name="Liu W."/>
            <person name="Song Y."/>
            <person name="Salvetti E."/>
            <person name="Wrobel A."/>
            <person name="Rasinkangas P."/>
            <person name="Parkhill J."/>
            <person name="Rea M.C."/>
            <person name="O'Sullivan O."/>
            <person name="Ritari J."/>
            <person name="Douillard F.P."/>
            <person name="Paul Ross R."/>
            <person name="Yang R."/>
            <person name="Briner A.E."/>
            <person name="Felis G.E."/>
            <person name="de Vos W.M."/>
            <person name="Barrangou R."/>
            <person name="Klaenhammer T.R."/>
            <person name="Caufield P.W."/>
            <person name="Cui Y."/>
            <person name="Zhang H."/>
            <person name="O'Toole P.W."/>
        </authorList>
    </citation>
    <scope>NUCLEOTIDE SEQUENCE [LARGE SCALE GENOMIC DNA]</scope>
    <source>
        <strain evidence="10 11">DSM 20190</strain>
    </source>
</reference>
<dbReference type="eggNOG" id="COG4839">
    <property type="taxonomic scope" value="Bacteria"/>
</dbReference>
<keyword evidence="1 7" id="KW-1003">Cell membrane</keyword>
<dbReference type="GO" id="GO:0032153">
    <property type="term" value="C:cell division site"/>
    <property type="evidence" value="ECO:0007669"/>
    <property type="project" value="UniProtKB-UniRule"/>
</dbReference>
<protein>
    <recommendedName>
        <fullName evidence="7 8">Cell division protein FtsL</fullName>
    </recommendedName>
</protein>
<dbReference type="OrthoDB" id="2149581at2"/>
<feature type="transmembrane region" description="Helical" evidence="7">
    <location>
        <begin position="42"/>
        <end position="61"/>
    </location>
</feature>
<proteinExistence type="inferred from homology"/>
<dbReference type="GO" id="GO:0005886">
    <property type="term" value="C:plasma membrane"/>
    <property type="evidence" value="ECO:0007669"/>
    <property type="project" value="UniProtKB-SubCell"/>
</dbReference>
<evidence type="ECO:0000256" key="7">
    <source>
        <dbReference type="HAMAP-Rule" id="MF_00910"/>
    </source>
</evidence>
<dbReference type="Proteomes" id="UP000051296">
    <property type="component" value="Unassembled WGS sequence"/>
</dbReference>
<evidence type="ECO:0000256" key="1">
    <source>
        <dbReference type="ARBA" id="ARBA00022475"/>
    </source>
</evidence>
<dbReference type="InterPro" id="IPR007060">
    <property type="entry name" value="FtsL/DivIC"/>
</dbReference>
<dbReference type="AlphaFoldDB" id="A0A0R2FUQ2"/>
<dbReference type="FunCoup" id="A0A0R2FUQ2">
    <property type="interactions" value="19"/>
</dbReference>
<evidence type="ECO:0000256" key="3">
    <source>
        <dbReference type="ARBA" id="ARBA00022692"/>
    </source>
</evidence>
<comment type="similarity">
    <text evidence="7">Belongs to the FtsL family.</text>
</comment>
<dbReference type="PATRIC" id="fig|1123500.6.peg.1019"/>
<feature type="region of interest" description="Disordered" evidence="9">
    <location>
        <begin position="1"/>
        <end position="26"/>
    </location>
</feature>
<evidence type="ECO:0000256" key="5">
    <source>
        <dbReference type="ARBA" id="ARBA00023136"/>
    </source>
</evidence>
<keyword evidence="11" id="KW-1185">Reference proteome</keyword>
<comment type="subcellular location">
    <subcellularLocation>
        <location evidence="7">Cell membrane</location>
        <topology evidence="7">Single-pass type II membrane protein</topology>
    </subcellularLocation>
    <text evidence="7">Localizes to the division septum where it forms a ring structure.</text>
</comment>
<organism evidence="10 11">
    <name type="scientific">Weissella halotolerans DSM 20190</name>
    <dbReference type="NCBI Taxonomy" id="1123500"/>
    <lineage>
        <taxon>Bacteria</taxon>
        <taxon>Bacillati</taxon>
        <taxon>Bacillota</taxon>
        <taxon>Bacilli</taxon>
        <taxon>Lactobacillales</taxon>
        <taxon>Lactobacillaceae</taxon>
        <taxon>Weissella</taxon>
    </lineage>
</organism>
<evidence type="ECO:0000256" key="4">
    <source>
        <dbReference type="ARBA" id="ARBA00022989"/>
    </source>
</evidence>
<dbReference type="RefSeq" id="WP_022791738.1">
    <property type="nucleotide sequence ID" value="NZ_ATUU01000003.1"/>
</dbReference>
<keyword evidence="4 7" id="KW-1133">Transmembrane helix</keyword>
<evidence type="ECO:0000256" key="2">
    <source>
        <dbReference type="ARBA" id="ARBA00022618"/>
    </source>
</evidence>
<dbReference type="InParanoid" id="A0A0R2FUQ2"/>
<evidence type="ECO:0000256" key="8">
    <source>
        <dbReference type="NCBIfam" id="TIGR02209"/>
    </source>
</evidence>
<evidence type="ECO:0000313" key="10">
    <source>
        <dbReference type="EMBL" id="KRN31758.1"/>
    </source>
</evidence>
<dbReference type="EMBL" id="JQAX01000003">
    <property type="protein sequence ID" value="KRN31758.1"/>
    <property type="molecule type" value="Genomic_DNA"/>
</dbReference>
<keyword evidence="5 7" id="KW-0472">Membrane</keyword>
<evidence type="ECO:0000256" key="6">
    <source>
        <dbReference type="ARBA" id="ARBA00023306"/>
    </source>
</evidence>
<keyword evidence="3 7" id="KW-0812">Transmembrane</keyword>
<evidence type="ECO:0000256" key="9">
    <source>
        <dbReference type="SAM" id="MobiDB-lite"/>
    </source>
</evidence>
<dbReference type="InterPro" id="IPR011922">
    <property type="entry name" value="Cell_div_FtsL"/>
</dbReference>
<dbReference type="STRING" id="1123500.GCA_000420365_00983"/>
<dbReference type="HAMAP" id="MF_00910">
    <property type="entry name" value="FtsL"/>
    <property type="match status" value="1"/>
</dbReference>
<sequence>MAASSEFDYIQPQRRPQPTGGQQVKPIRRKYAKPVWSLMDKIWLGAALVTAVVMMCLVVYMSNQAAMSSEHLSQTTAQLSTVRNQNTDLKEEISQLTNPSRLDQVAKKYGLSLNNNNVRNVK</sequence>
<keyword evidence="2 7" id="KW-0132">Cell division</keyword>
<name>A0A0R2FUQ2_9LACO</name>
<gene>
    <name evidence="7" type="primary">ftsL</name>
    <name evidence="10" type="ORF">IV68_GL001015</name>
</gene>
<dbReference type="Pfam" id="PF04977">
    <property type="entry name" value="DivIC"/>
    <property type="match status" value="1"/>
</dbReference>
<comment type="caution">
    <text evidence="10">The sequence shown here is derived from an EMBL/GenBank/DDBJ whole genome shotgun (WGS) entry which is preliminary data.</text>
</comment>
<accession>A0A0R2FUQ2</accession>
<keyword evidence="6 7" id="KW-0131">Cell cycle</keyword>